<name>A0AAE0XN81_9GAST</name>
<dbReference type="Proteomes" id="UP001283361">
    <property type="component" value="Unassembled WGS sequence"/>
</dbReference>
<organism evidence="1 2">
    <name type="scientific">Elysia crispata</name>
    <name type="common">lettuce slug</name>
    <dbReference type="NCBI Taxonomy" id="231223"/>
    <lineage>
        <taxon>Eukaryota</taxon>
        <taxon>Metazoa</taxon>
        <taxon>Spiralia</taxon>
        <taxon>Lophotrochozoa</taxon>
        <taxon>Mollusca</taxon>
        <taxon>Gastropoda</taxon>
        <taxon>Heterobranchia</taxon>
        <taxon>Euthyneura</taxon>
        <taxon>Panpulmonata</taxon>
        <taxon>Sacoglossa</taxon>
        <taxon>Placobranchoidea</taxon>
        <taxon>Plakobranchidae</taxon>
        <taxon>Elysia</taxon>
    </lineage>
</organism>
<proteinExistence type="predicted"/>
<accession>A0AAE0XN81</accession>
<keyword evidence="2" id="KW-1185">Reference proteome</keyword>
<reference evidence="1" key="1">
    <citation type="journal article" date="2023" name="G3 (Bethesda)">
        <title>A reference genome for the long-term kleptoplast-retaining sea slug Elysia crispata morphotype clarki.</title>
        <authorList>
            <person name="Eastman K.E."/>
            <person name="Pendleton A.L."/>
            <person name="Shaikh M.A."/>
            <person name="Suttiyut T."/>
            <person name="Ogas R."/>
            <person name="Tomko P."/>
            <person name="Gavelis G."/>
            <person name="Widhalm J.R."/>
            <person name="Wisecaver J.H."/>
        </authorList>
    </citation>
    <scope>NUCLEOTIDE SEQUENCE</scope>
    <source>
        <strain evidence="1">ECLA1</strain>
    </source>
</reference>
<sequence>MMILPAWVIIRWKDNIVPSFQASVRSAKLVSRGQISHYSIVMFGLDRGFISLVLSREAKIQIISWQSLA</sequence>
<gene>
    <name evidence="1" type="ORF">RRG08_021662</name>
</gene>
<dbReference type="AlphaFoldDB" id="A0AAE0XN81"/>
<comment type="caution">
    <text evidence="1">The sequence shown here is derived from an EMBL/GenBank/DDBJ whole genome shotgun (WGS) entry which is preliminary data.</text>
</comment>
<evidence type="ECO:0000313" key="1">
    <source>
        <dbReference type="EMBL" id="KAK3698151.1"/>
    </source>
</evidence>
<evidence type="ECO:0000313" key="2">
    <source>
        <dbReference type="Proteomes" id="UP001283361"/>
    </source>
</evidence>
<protein>
    <submittedName>
        <fullName evidence="1">Uncharacterized protein</fullName>
    </submittedName>
</protein>
<dbReference type="EMBL" id="JAWDGP010007981">
    <property type="protein sequence ID" value="KAK3698151.1"/>
    <property type="molecule type" value="Genomic_DNA"/>
</dbReference>